<evidence type="ECO:0000256" key="1">
    <source>
        <dbReference type="ARBA" id="ARBA00022658"/>
    </source>
</evidence>
<dbReference type="VEuPathDB" id="AmoebaDB:ACA1_178490"/>
<keyword evidence="1 2" id="KW-0344">Guanine-nucleotide releasing factor</keyword>
<feature type="domain" description="N-terminal Ras-GEF" evidence="5">
    <location>
        <begin position="194"/>
        <end position="318"/>
    </location>
</feature>
<dbReference type="PROSITE" id="PS50009">
    <property type="entry name" value="RASGEF_CAT"/>
    <property type="match status" value="1"/>
</dbReference>
<dbReference type="Gene3D" id="1.20.870.10">
    <property type="entry name" value="Son of sevenless (SoS) protein Chain: S domain 1"/>
    <property type="match status" value="1"/>
</dbReference>
<dbReference type="InterPro" id="IPR036964">
    <property type="entry name" value="RASGEF_cat_dom_sf"/>
</dbReference>
<dbReference type="PANTHER" id="PTHR23113:SF99">
    <property type="entry name" value="RASGEF DOMAIN-CONTAINING PROTEIN"/>
    <property type="match status" value="1"/>
</dbReference>
<dbReference type="Proteomes" id="UP000011083">
    <property type="component" value="Unassembled WGS sequence"/>
</dbReference>
<dbReference type="InterPro" id="IPR023578">
    <property type="entry name" value="Ras_GEF_dom_sf"/>
</dbReference>
<dbReference type="SUPFAM" id="SSF48366">
    <property type="entry name" value="Ras GEF"/>
    <property type="match status" value="1"/>
</dbReference>
<dbReference type="InterPro" id="IPR008937">
    <property type="entry name" value="Ras-like_GEF"/>
</dbReference>
<keyword evidence="7" id="KW-1185">Reference proteome</keyword>
<dbReference type="InterPro" id="IPR000651">
    <property type="entry name" value="Ras-like_Gua-exchang_fac_N"/>
</dbReference>
<dbReference type="RefSeq" id="XP_004338203.1">
    <property type="nucleotide sequence ID" value="XM_004338155.1"/>
</dbReference>
<dbReference type="Gene3D" id="1.10.840.10">
    <property type="entry name" value="Ras guanine-nucleotide exchange factors catalytic domain"/>
    <property type="match status" value="1"/>
</dbReference>
<dbReference type="PROSITE" id="PS50212">
    <property type="entry name" value="RASGEF_NTER"/>
    <property type="match status" value="1"/>
</dbReference>
<organism evidence="6 7">
    <name type="scientific">Acanthamoeba castellanii (strain ATCC 30010 / Neff)</name>
    <dbReference type="NCBI Taxonomy" id="1257118"/>
    <lineage>
        <taxon>Eukaryota</taxon>
        <taxon>Amoebozoa</taxon>
        <taxon>Discosea</taxon>
        <taxon>Longamoebia</taxon>
        <taxon>Centramoebida</taxon>
        <taxon>Acanthamoebidae</taxon>
        <taxon>Acanthamoeba</taxon>
    </lineage>
</organism>
<dbReference type="SMART" id="SM00147">
    <property type="entry name" value="RasGEF"/>
    <property type="match status" value="1"/>
</dbReference>
<dbReference type="OrthoDB" id="20430at2759"/>
<feature type="region of interest" description="Disordered" evidence="3">
    <location>
        <begin position="1"/>
        <end position="110"/>
    </location>
</feature>
<dbReference type="GO" id="GO:0005085">
    <property type="term" value="F:guanyl-nucleotide exchange factor activity"/>
    <property type="evidence" value="ECO:0007669"/>
    <property type="project" value="UniProtKB-KW"/>
</dbReference>
<feature type="compositionally biased region" description="Basic and acidic residues" evidence="3">
    <location>
        <begin position="694"/>
        <end position="706"/>
    </location>
</feature>
<evidence type="ECO:0000313" key="7">
    <source>
        <dbReference type="Proteomes" id="UP000011083"/>
    </source>
</evidence>
<evidence type="ECO:0000256" key="3">
    <source>
        <dbReference type="SAM" id="MobiDB-lite"/>
    </source>
</evidence>
<dbReference type="STRING" id="1257118.L8GT69"/>
<dbReference type="CDD" id="cd00155">
    <property type="entry name" value="RasGEF"/>
    <property type="match status" value="1"/>
</dbReference>
<feature type="region of interest" description="Disordered" evidence="3">
    <location>
        <begin position="671"/>
        <end position="706"/>
    </location>
</feature>
<feature type="region of interest" description="Disordered" evidence="3">
    <location>
        <begin position="319"/>
        <end position="373"/>
    </location>
</feature>
<dbReference type="AlphaFoldDB" id="L8GT69"/>
<evidence type="ECO:0000256" key="2">
    <source>
        <dbReference type="PROSITE-ProRule" id="PRU00168"/>
    </source>
</evidence>
<dbReference type="EMBL" id="KB008006">
    <property type="protein sequence ID" value="ELR16190.1"/>
    <property type="molecule type" value="Genomic_DNA"/>
</dbReference>
<protein>
    <submittedName>
        <fullName evidence="6">RasGEF domain containing protein</fullName>
    </submittedName>
</protein>
<dbReference type="KEGG" id="acan:ACA1_178490"/>
<dbReference type="GO" id="GO:0007264">
    <property type="term" value="P:small GTPase-mediated signal transduction"/>
    <property type="evidence" value="ECO:0007669"/>
    <property type="project" value="InterPro"/>
</dbReference>
<dbReference type="OMA" id="THELQFF"/>
<evidence type="ECO:0000313" key="6">
    <source>
        <dbReference type="EMBL" id="ELR16190.1"/>
    </source>
</evidence>
<dbReference type="PANTHER" id="PTHR23113">
    <property type="entry name" value="GUANINE NUCLEOTIDE EXCHANGE FACTOR"/>
    <property type="match status" value="1"/>
</dbReference>
<proteinExistence type="predicted"/>
<evidence type="ECO:0000259" key="4">
    <source>
        <dbReference type="PROSITE" id="PS50009"/>
    </source>
</evidence>
<accession>L8GT69</accession>
<feature type="compositionally biased region" description="Low complexity" evidence="3">
    <location>
        <begin position="339"/>
        <end position="359"/>
    </location>
</feature>
<sequence>MKLGKKKTKEPAAPEPSKTGLAKWEAFLSQEQVPPSSPEKGSKKGSKTPTLSKKSAEDAKKDSKKEKKDKDPKKDSKKEKKALTDSKKESKRDSKTVEDAAGVEGEEEKIDQKMAQLKALDGWVTSAQTRAAVSLAAANGPAWAEGEEGEGSASGPYSESDEVDGTGSPLPRKVLRRSSAASVADAVVVDMADGRPTLRAGTFQGIVKWLIFQNVGDLSTSFLLTFRAYGTPQELWEALMNVFRIIHEKDLKENARKDMRRRVIAFLEEWIRRFSYSDFIESNKKSLFKDVTNFVKSLPAEESRQLKLLLMRKKTNKKGAKELAAGSSSPVMGGGGSTLGTSSSNALNISASSNGNGTEAPPPSPTASAGSGVVAPAVPGDSLGASSTIVLKRTSAKALAVQMTILDADTFGEIKPEEMLLGNWTRPNKEEVAPTLTYLANYFNQWSYWVSTEILIAGGVNAQVQAVKKFISVLHHLFSLNNFNSLMAVMSGLNRASVSRLKKVWARVPIKFVELFHQLEDLMTPLGNFKYYRQLLAESKDKKPIVPYLVVFLRDLTFINDGNEERLPMPQKPDVKLPNFEKMVLLGQQILELEAYRKVPYTLEGDSAVATALRNAMYFDEDTLHRRSLEQEPIQNMEPEVDYLDDEAISNEKKTKNPLLALQQMREELLAESNEFDFSEGSETSWAQDEDKTDDGTASKLEDKSE</sequence>
<feature type="domain" description="Ras-GEF" evidence="4">
    <location>
        <begin position="395"/>
        <end position="634"/>
    </location>
</feature>
<dbReference type="InterPro" id="IPR001895">
    <property type="entry name" value="RASGEF_cat_dom"/>
</dbReference>
<name>L8GT69_ACACF</name>
<dbReference type="Pfam" id="PF00617">
    <property type="entry name" value="RasGEF"/>
    <property type="match status" value="1"/>
</dbReference>
<dbReference type="GeneID" id="14916795"/>
<gene>
    <name evidence="6" type="ORF">ACA1_178490</name>
</gene>
<reference evidence="6 7" key="1">
    <citation type="journal article" date="2013" name="Genome Biol.">
        <title>Genome of Acanthamoeba castellanii highlights extensive lateral gene transfer and early evolution of tyrosine kinase signaling.</title>
        <authorList>
            <person name="Clarke M."/>
            <person name="Lohan A.J."/>
            <person name="Liu B."/>
            <person name="Lagkouvardos I."/>
            <person name="Roy S."/>
            <person name="Zafar N."/>
            <person name="Bertelli C."/>
            <person name="Schilde C."/>
            <person name="Kianianmomeni A."/>
            <person name="Burglin T.R."/>
            <person name="Frech C."/>
            <person name="Turcotte B."/>
            <person name="Kopec K.O."/>
            <person name="Synnott J.M."/>
            <person name="Choo C."/>
            <person name="Paponov I."/>
            <person name="Finkler A."/>
            <person name="Soon Heng Tan C."/>
            <person name="Hutchins A.P."/>
            <person name="Weinmeier T."/>
            <person name="Rattei T."/>
            <person name="Chu J.S."/>
            <person name="Gimenez G."/>
            <person name="Irimia M."/>
            <person name="Rigden D.J."/>
            <person name="Fitzpatrick D.A."/>
            <person name="Lorenzo-Morales J."/>
            <person name="Bateman A."/>
            <person name="Chiu C.H."/>
            <person name="Tang P."/>
            <person name="Hegemann P."/>
            <person name="Fromm H."/>
            <person name="Raoult D."/>
            <person name="Greub G."/>
            <person name="Miranda-Saavedra D."/>
            <person name="Chen N."/>
            <person name="Nash P."/>
            <person name="Ginger M.L."/>
            <person name="Horn M."/>
            <person name="Schaap P."/>
            <person name="Caler L."/>
            <person name="Loftus B."/>
        </authorList>
    </citation>
    <scope>NUCLEOTIDE SEQUENCE [LARGE SCALE GENOMIC DNA]</scope>
    <source>
        <strain evidence="6 7">Neff</strain>
    </source>
</reference>
<feature type="region of interest" description="Disordered" evidence="3">
    <location>
        <begin position="141"/>
        <end position="174"/>
    </location>
</feature>
<evidence type="ECO:0000259" key="5">
    <source>
        <dbReference type="PROSITE" id="PS50212"/>
    </source>
</evidence>
<feature type="compositionally biased region" description="Basic and acidic residues" evidence="3">
    <location>
        <begin position="54"/>
        <end position="98"/>
    </location>
</feature>
<dbReference type="Pfam" id="PF00618">
    <property type="entry name" value="RasGEF_N"/>
    <property type="match status" value="1"/>
</dbReference>